<comment type="similarity">
    <text evidence="2 7">Belongs to the phosphohexose mutase family.</text>
</comment>
<dbReference type="InterPro" id="IPR005843">
    <property type="entry name" value="A-D-PHexomutase_C"/>
</dbReference>
<dbReference type="RefSeq" id="WP_277103883.1">
    <property type="nucleotide sequence ID" value="NZ_BAAAJS010000027.1"/>
</dbReference>
<dbReference type="InterPro" id="IPR005845">
    <property type="entry name" value="A-D-PHexomutase_a/b/a-II"/>
</dbReference>
<evidence type="ECO:0000256" key="5">
    <source>
        <dbReference type="ARBA" id="ARBA00022842"/>
    </source>
</evidence>
<dbReference type="PANTHER" id="PTHR45745:SF1">
    <property type="entry name" value="PHOSPHOGLUCOMUTASE 2B-RELATED"/>
    <property type="match status" value="1"/>
</dbReference>
<sequence length="547" mass="58396">MAESVSFGTAGMRAPVGPAAHHMNVGQVTRISSCIAAWLALNASPRKSGHDRAAFESVRDLGIGQAFHDEDPAPKVVVGYDSRYGSHIFATTTAEVFAGAGFEVFLMPTPTPTPLVPWLIRKWGLDGGVQITASHNPASDNGYKVYMGNGRQMPRSGEVAVERLLVDAPAASAIPRVTVRPCQDVVRRYIDEVTAVVIPEQGDLLRINNERASLTIALTALHGVGGRSIMQALQTAGFAQVHSVASQHYPDPTFPTVSFPNPEEPSALVELFELGEQVQADVLLALDPDADRCAVGIRTKAGHLKMLRGDETGPLLATRLVPRYSGEGQRPVVATTVVSSQLLGVIAEDMGWDLRLTFTGFKNLNAAAGDEPVTFAYEEAMGISPTPWIVDDKDGIATALIVASWAAELHAKGLDFDDELEALYRRYGYFTGTQVSVRTQDPSALMHTCIENLPHRLCGVDVTAKTVPVLSNTCGMSESSRPPAGLVLNGECEVGKVRVIVRASGTEPKVKVYIEVVQENGSTADRGSAVALVDALAAELSTLLARL</sequence>
<keyword evidence="4 7" id="KW-0479">Metal-binding</keyword>
<dbReference type="InterPro" id="IPR005846">
    <property type="entry name" value="A-D-PHexomutase_a/b/a-III"/>
</dbReference>
<keyword evidence="6 12" id="KW-0413">Isomerase</keyword>
<dbReference type="Pfam" id="PF02879">
    <property type="entry name" value="PGM_PMM_II"/>
    <property type="match status" value="1"/>
</dbReference>
<dbReference type="Proteomes" id="UP001183619">
    <property type="component" value="Unassembled WGS sequence"/>
</dbReference>
<dbReference type="PROSITE" id="PS00710">
    <property type="entry name" value="PGM_PMM"/>
    <property type="match status" value="1"/>
</dbReference>
<name>A0ABU2B8A6_9CORY</name>
<protein>
    <submittedName>
        <fullName evidence="12">Phosphomannomutase</fullName>
        <ecNumber evidence="12">5.4.2.8</ecNumber>
    </submittedName>
</protein>
<organism evidence="12 13">
    <name type="scientific">Corynebacterium felinum</name>
    <dbReference type="NCBI Taxonomy" id="131318"/>
    <lineage>
        <taxon>Bacteria</taxon>
        <taxon>Bacillati</taxon>
        <taxon>Actinomycetota</taxon>
        <taxon>Actinomycetes</taxon>
        <taxon>Mycobacteriales</taxon>
        <taxon>Corynebacteriaceae</taxon>
        <taxon>Corynebacterium</taxon>
    </lineage>
</organism>
<evidence type="ECO:0000256" key="3">
    <source>
        <dbReference type="ARBA" id="ARBA00022553"/>
    </source>
</evidence>
<dbReference type="PANTHER" id="PTHR45745">
    <property type="entry name" value="PHOSPHOMANNOMUTASE 45A"/>
    <property type="match status" value="1"/>
</dbReference>
<evidence type="ECO:0000256" key="4">
    <source>
        <dbReference type="ARBA" id="ARBA00022723"/>
    </source>
</evidence>
<comment type="caution">
    <text evidence="12">The sequence shown here is derived from an EMBL/GenBank/DDBJ whole genome shotgun (WGS) entry which is preliminary data.</text>
</comment>
<reference evidence="12 13" key="1">
    <citation type="submission" date="2023-07" db="EMBL/GenBank/DDBJ databases">
        <title>Sequencing the genomes of 1000 actinobacteria strains.</title>
        <authorList>
            <person name="Klenk H.-P."/>
        </authorList>
    </citation>
    <scope>NUCLEOTIDE SEQUENCE [LARGE SCALE GENOMIC DNA]</scope>
    <source>
        <strain evidence="12 13">DSM 44508</strain>
    </source>
</reference>
<evidence type="ECO:0000256" key="2">
    <source>
        <dbReference type="ARBA" id="ARBA00010231"/>
    </source>
</evidence>
<dbReference type="InterPro" id="IPR016066">
    <property type="entry name" value="A-D-PHexomutase_CS"/>
</dbReference>
<dbReference type="GO" id="GO:0004615">
    <property type="term" value="F:phosphomannomutase activity"/>
    <property type="evidence" value="ECO:0007669"/>
    <property type="project" value="UniProtKB-EC"/>
</dbReference>
<evidence type="ECO:0000256" key="1">
    <source>
        <dbReference type="ARBA" id="ARBA00001946"/>
    </source>
</evidence>
<dbReference type="SUPFAM" id="SSF53738">
    <property type="entry name" value="Phosphoglucomutase, first 3 domains"/>
    <property type="match status" value="3"/>
</dbReference>
<keyword evidence="13" id="KW-1185">Reference proteome</keyword>
<accession>A0ABU2B8A6</accession>
<dbReference type="InterPro" id="IPR005844">
    <property type="entry name" value="A-D-PHexomutase_a/b/a-I"/>
</dbReference>
<evidence type="ECO:0000259" key="10">
    <source>
        <dbReference type="Pfam" id="PF02879"/>
    </source>
</evidence>
<gene>
    <name evidence="12" type="ORF">J2S37_001379</name>
</gene>
<keyword evidence="5 7" id="KW-0460">Magnesium</keyword>
<feature type="domain" description="Alpha-D-phosphohexomutase alpha/beta/alpha" evidence="11">
    <location>
        <begin position="309"/>
        <end position="426"/>
    </location>
</feature>
<evidence type="ECO:0000259" key="8">
    <source>
        <dbReference type="Pfam" id="PF00408"/>
    </source>
</evidence>
<evidence type="ECO:0000259" key="11">
    <source>
        <dbReference type="Pfam" id="PF02880"/>
    </source>
</evidence>
<dbReference type="Gene3D" id="3.40.120.10">
    <property type="entry name" value="Alpha-D-Glucose-1,6-Bisphosphate, subunit A, domain 3"/>
    <property type="match status" value="3"/>
</dbReference>
<evidence type="ECO:0000256" key="6">
    <source>
        <dbReference type="ARBA" id="ARBA00023235"/>
    </source>
</evidence>
<comment type="cofactor">
    <cofactor evidence="1">
        <name>Mg(2+)</name>
        <dbReference type="ChEBI" id="CHEBI:18420"/>
    </cofactor>
</comment>
<dbReference type="SUPFAM" id="SSF55957">
    <property type="entry name" value="Phosphoglucomutase, C-terminal domain"/>
    <property type="match status" value="1"/>
</dbReference>
<feature type="domain" description="Alpha-D-phosphohexomutase alpha/beta/alpha" evidence="9">
    <location>
        <begin position="62"/>
        <end position="163"/>
    </location>
</feature>
<dbReference type="InterPro" id="IPR005841">
    <property type="entry name" value="Alpha-D-phosphohexomutase_SF"/>
</dbReference>
<dbReference type="InterPro" id="IPR036900">
    <property type="entry name" value="A-D-PHexomutase_C_sf"/>
</dbReference>
<dbReference type="Pfam" id="PF02878">
    <property type="entry name" value="PGM_PMM_I"/>
    <property type="match status" value="1"/>
</dbReference>
<proteinExistence type="inferred from homology"/>
<dbReference type="Pfam" id="PF00408">
    <property type="entry name" value="PGM_PMM_IV"/>
    <property type="match status" value="1"/>
</dbReference>
<evidence type="ECO:0000256" key="7">
    <source>
        <dbReference type="RuleBase" id="RU004326"/>
    </source>
</evidence>
<dbReference type="PRINTS" id="PR00509">
    <property type="entry name" value="PGMPMM"/>
</dbReference>
<feature type="domain" description="Alpha-D-phosphohexomutase alpha/beta/alpha" evidence="10">
    <location>
        <begin position="189"/>
        <end position="295"/>
    </location>
</feature>
<dbReference type="EMBL" id="JAVDYF010000001">
    <property type="protein sequence ID" value="MDR7354841.1"/>
    <property type="molecule type" value="Genomic_DNA"/>
</dbReference>
<evidence type="ECO:0000313" key="12">
    <source>
        <dbReference type="EMBL" id="MDR7354841.1"/>
    </source>
</evidence>
<feature type="domain" description="Alpha-D-phosphohexomutase C-terminal" evidence="8">
    <location>
        <begin position="497"/>
        <end position="517"/>
    </location>
</feature>
<dbReference type="InterPro" id="IPR016055">
    <property type="entry name" value="A-D-PHexomutase_a/b/a-I/II/III"/>
</dbReference>
<dbReference type="CDD" id="cd05799">
    <property type="entry name" value="PGM2"/>
    <property type="match status" value="1"/>
</dbReference>
<keyword evidence="3" id="KW-0597">Phosphoprotein</keyword>
<dbReference type="Pfam" id="PF02880">
    <property type="entry name" value="PGM_PMM_III"/>
    <property type="match status" value="1"/>
</dbReference>
<evidence type="ECO:0000313" key="13">
    <source>
        <dbReference type="Proteomes" id="UP001183619"/>
    </source>
</evidence>
<evidence type="ECO:0000259" key="9">
    <source>
        <dbReference type="Pfam" id="PF02878"/>
    </source>
</evidence>
<dbReference type="Gene3D" id="3.30.310.50">
    <property type="entry name" value="Alpha-D-phosphohexomutase, C-terminal domain"/>
    <property type="match status" value="1"/>
</dbReference>
<dbReference type="EC" id="5.4.2.8" evidence="12"/>